<dbReference type="Pfam" id="PF00589">
    <property type="entry name" value="Phage_integrase"/>
    <property type="match status" value="1"/>
</dbReference>
<evidence type="ECO:0000313" key="8">
    <source>
        <dbReference type="EMBL" id="MCV2231932.1"/>
    </source>
</evidence>
<evidence type="ECO:0000256" key="4">
    <source>
        <dbReference type="ARBA" id="ARBA00023172"/>
    </source>
</evidence>
<evidence type="ECO:0000259" key="7">
    <source>
        <dbReference type="PROSITE" id="PS51900"/>
    </source>
</evidence>
<evidence type="ECO:0000256" key="2">
    <source>
        <dbReference type="ARBA" id="ARBA00022908"/>
    </source>
</evidence>
<keyword evidence="3 5" id="KW-0238">DNA-binding</keyword>
<dbReference type="PANTHER" id="PTHR30349">
    <property type="entry name" value="PHAGE INTEGRASE-RELATED"/>
    <property type="match status" value="1"/>
</dbReference>
<proteinExistence type="inferred from homology"/>
<dbReference type="InterPro" id="IPR011010">
    <property type="entry name" value="DNA_brk_join_enz"/>
</dbReference>
<evidence type="ECO:0000259" key="6">
    <source>
        <dbReference type="PROSITE" id="PS51898"/>
    </source>
</evidence>
<comment type="caution">
    <text evidence="8">The sequence shown here is derived from an EMBL/GenBank/DDBJ whole genome shotgun (WGS) entry which is preliminary data.</text>
</comment>
<protein>
    <submittedName>
        <fullName evidence="8">Site-specific integrase</fullName>
    </submittedName>
</protein>
<dbReference type="Proteomes" id="UP001177160">
    <property type="component" value="Unassembled WGS sequence"/>
</dbReference>
<dbReference type="SUPFAM" id="SSF56349">
    <property type="entry name" value="DNA breaking-rejoining enzymes"/>
    <property type="match status" value="1"/>
</dbReference>
<keyword evidence="9" id="KW-1185">Reference proteome</keyword>
<organism evidence="8 9">
    <name type="scientific">Paracholeplasma manati</name>
    <dbReference type="NCBI Taxonomy" id="591373"/>
    <lineage>
        <taxon>Bacteria</taxon>
        <taxon>Bacillati</taxon>
        <taxon>Mycoplasmatota</taxon>
        <taxon>Mollicutes</taxon>
        <taxon>Acholeplasmatales</taxon>
        <taxon>Acholeplasmataceae</taxon>
        <taxon>Paracholeplasma</taxon>
    </lineage>
</organism>
<dbReference type="Gene3D" id="1.10.150.130">
    <property type="match status" value="1"/>
</dbReference>
<keyword evidence="2" id="KW-0229">DNA integration</keyword>
<evidence type="ECO:0000256" key="3">
    <source>
        <dbReference type="ARBA" id="ARBA00023125"/>
    </source>
</evidence>
<dbReference type="InterPro" id="IPR050090">
    <property type="entry name" value="Tyrosine_recombinase_XerCD"/>
</dbReference>
<name>A0ABT2Y629_9MOLU</name>
<dbReference type="InterPro" id="IPR013762">
    <property type="entry name" value="Integrase-like_cat_sf"/>
</dbReference>
<dbReference type="EMBL" id="JAOVQM010000002">
    <property type="protein sequence ID" value="MCV2231932.1"/>
    <property type="molecule type" value="Genomic_DNA"/>
</dbReference>
<feature type="domain" description="Core-binding (CB)" evidence="7">
    <location>
        <begin position="60"/>
        <end position="142"/>
    </location>
</feature>
<accession>A0ABT2Y629</accession>
<sequence length="364" mass="43267">MAVCKRGDKYSYRVYVYDHERGKNRQIEKRGFTTRKAARQAEVEFLSKYELTNSLKKHELSFKTVYDFYLYQKKKEWKATTYYGIKKILDKWLLEPFKNLDFTKITKSHINKWRNELDNHGFSSRYKNKLLTNLKSMFSLAMDEFDIQHNVVKSEPSFRDDKLSVESGIYTEDEFKMFQSVINDNQYKLLFTMLFYTGLRIGEIRALKWNDIDTDKGSIVINKQISNKTFDRKPILVQPKTKSSNREVFYPKKEINPLLELNVSVLSDFYGNNKSLFVFGYKKPLSETTIRRKNEHYSKAACLHTIRIHDFRHSYITMLFYKNVDPLTTKDQVGHSSVKTTLDIYTKLEKDTRKNRINSAFDDE</sequence>
<dbReference type="Pfam" id="PF14657">
    <property type="entry name" value="Arm-DNA-bind_4"/>
    <property type="match status" value="1"/>
</dbReference>
<gene>
    <name evidence="8" type="ORF">N7548_03720</name>
</gene>
<comment type="similarity">
    <text evidence="1">Belongs to the 'phage' integrase family.</text>
</comment>
<dbReference type="RefSeq" id="WP_263608085.1">
    <property type="nucleotide sequence ID" value="NZ_JAOVQM010000002.1"/>
</dbReference>
<dbReference type="PROSITE" id="PS51900">
    <property type="entry name" value="CB"/>
    <property type="match status" value="1"/>
</dbReference>
<dbReference type="Pfam" id="PF14659">
    <property type="entry name" value="Phage_int_SAM_3"/>
    <property type="match status" value="1"/>
</dbReference>
<dbReference type="Gene3D" id="1.10.443.10">
    <property type="entry name" value="Intergrase catalytic core"/>
    <property type="match status" value="1"/>
</dbReference>
<evidence type="ECO:0000256" key="1">
    <source>
        <dbReference type="ARBA" id="ARBA00008857"/>
    </source>
</evidence>
<dbReference type="CDD" id="cd01189">
    <property type="entry name" value="INT_ICEBs1_C_like"/>
    <property type="match status" value="1"/>
</dbReference>
<dbReference type="InterPro" id="IPR044068">
    <property type="entry name" value="CB"/>
</dbReference>
<evidence type="ECO:0000256" key="5">
    <source>
        <dbReference type="PROSITE-ProRule" id="PRU01248"/>
    </source>
</evidence>
<dbReference type="InterPro" id="IPR002104">
    <property type="entry name" value="Integrase_catalytic"/>
</dbReference>
<dbReference type="InterPro" id="IPR004107">
    <property type="entry name" value="Integrase_SAM-like_N"/>
</dbReference>
<reference evidence="8" key="1">
    <citation type="submission" date="2022-09" db="EMBL/GenBank/DDBJ databases">
        <title>Novel Mycoplasma species identified in domestic and wild animals.</title>
        <authorList>
            <person name="Volokhov D.V."/>
            <person name="Furtak V.A."/>
            <person name="Zagorodnyaya T.A."/>
        </authorList>
    </citation>
    <scope>NUCLEOTIDE SEQUENCE</scope>
    <source>
        <strain evidence="8">Oakley</strain>
    </source>
</reference>
<dbReference type="InterPro" id="IPR010998">
    <property type="entry name" value="Integrase_recombinase_N"/>
</dbReference>
<dbReference type="InterPro" id="IPR028259">
    <property type="entry name" value="AP2-like_int_N"/>
</dbReference>
<keyword evidence="4" id="KW-0233">DNA recombination</keyword>
<feature type="domain" description="Tyr recombinase" evidence="6">
    <location>
        <begin position="164"/>
        <end position="358"/>
    </location>
</feature>
<evidence type="ECO:0000313" key="9">
    <source>
        <dbReference type="Proteomes" id="UP001177160"/>
    </source>
</evidence>
<dbReference type="PANTHER" id="PTHR30349:SF64">
    <property type="entry name" value="PROPHAGE INTEGRASE INTD-RELATED"/>
    <property type="match status" value="1"/>
</dbReference>
<dbReference type="PROSITE" id="PS51898">
    <property type="entry name" value="TYR_RECOMBINASE"/>
    <property type="match status" value="1"/>
</dbReference>